<name>A0A4S2MZX1_9PEZI</name>
<feature type="region of interest" description="Disordered" evidence="1">
    <location>
        <begin position="1"/>
        <end position="120"/>
    </location>
</feature>
<dbReference type="InParanoid" id="A0A4S2MZX1"/>
<protein>
    <submittedName>
        <fullName evidence="2">Uncharacterized protein</fullName>
    </submittedName>
</protein>
<feature type="compositionally biased region" description="Basic and acidic residues" evidence="1">
    <location>
        <begin position="205"/>
        <end position="215"/>
    </location>
</feature>
<proteinExistence type="predicted"/>
<feature type="compositionally biased region" description="Basic and acidic residues" evidence="1">
    <location>
        <begin position="88"/>
        <end position="98"/>
    </location>
</feature>
<dbReference type="Proteomes" id="UP000298138">
    <property type="component" value="Unassembled WGS sequence"/>
</dbReference>
<sequence length="286" mass="31500">MPVSIRNPFRKVVPPTLFTSSSDSAALRHSEAGSSTSSLADDESRSTPATSAPSKATSAISIIDEERNSYKMSVVNDSGIYLPPSPPPEKKSFWRRNESSNSVRNRQPITPSGEQFTISRESFDSYRRSFDISARSPISDVYPTSGRPSLDPGYSARPTRSSFDIRPNRMSFDNPPRMSLDARRSPNNRTPEALKEEKEPETEFEDVKLDEETRPSRNSKLNIFHRFDKPPANGAPGNGHHRTESGMTRFFGGKKPETPVIHESELNSIGGSPGNTKTAPVSAAAE</sequence>
<feature type="compositionally biased region" description="Basic and acidic residues" evidence="1">
    <location>
        <begin position="254"/>
        <end position="265"/>
    </location>
</feature>
<evidence type="ECO:0000256" key="1">
    <source>
        <dbReference type="SAM" id="MobiDB-lite"/>
    </source>
</evidence>
<evidence type="ECO:0000313" key="3">
    <source>
        <dbReference type="Proteomes" id="UP000298138"/>
    </source>
</evidence>
<keyword evidence="3" id="KW-1185">Reference proteome</keyword>
<organism evidence="2 3">
    <name type="scientific">Ascodesmis nigricans</name>
    <dbReference type="NCBI Taxonomy" id="341454"/>
    <lineage>
        <taxon>Eukaryota</taxon>
        <taxon>Fungi</taxon>
        <taxon>Dikarya</taxon>
        <taxon>Ascomycota</taxon>
        <taxon>Pezizomycotina</taxon>
        <taxon>Pezizomycetes</taxon>
        <taxon>Pezizales</taxon>
        <taxon>Ascodesmidaceae</taxon>
        <taxon>Ascodesmis</taxon>
    </lineage>
</organism>
<evidence type="ECO:0000313" key="2">
    <source>
        <dbReference type="EMBL" id="TGZ82379.1"/>
    </source>
</evidence>
<feature type="compositionally biased region" description="Low complexity" evidence="1">
    <location>
        <begin position="46"/>
        <end position="62"/>
    </location>
</feature>
<gene>
    <name evidence="2" type="ORF">EX30DRAFT_339667</name>
</gene>
<dbReference type="OrthoDB" id="5397330at2759"/>
<feature type="compositionally biased region" description="Polar residues" evidence="1">
    <location>
        <begin position="266"/>
        <end position="279"/>
    </location>
</feature>
<accession>A0A4S2MZX1</accession>
<reference evidence="2 3" key="1">
    <citation type="submission" date="2019-04" db="EMBL/GenBank/DDBJ databases">
        <title>Comparative genomics and transcriptomics to analyze fruiting body development in filamentous ascomycetes.</title>
        <authorList>
            <consortium name="DOE Joint Genome Institute"/>
            <person name="Lutkenhaus R."/>
            <person name="Traeger S."/>
            <person name="Breuer J."/>
            <person name="Kuo A."/>
            <person name="Lipzen A."/>
            <person name="Pangilinan J."/>
            <person name="Dilworth D."/>
            <person name="Sandor L."/>
            <person name="Poggeler S."/>
            <person name="Barry K."/>
            <person name="Grigoriev I.V."/>
            <person name="Nowrousian M."/>
        </authorList>
    </citation>
    <scope>NUCLEOTIDE SEQUENCE [LARGE SCALE GENOMIC DNA]</scope>
    <source>
        <strain evidence="2 3">CBS 389.68</strain>
    </source>
</reference>
<dbReference type="AlphaFoldDB" id="A0A4S2MZX1"/>
<feature type="region of interest" description="Disordered" evidence="1">
    <location>
        <begin position="137"/>
        <end position="286"/>
    </location>
</feature>
<dbReference type="EMBL" id="ML220115">
    <property type="protein sequence ID" value="TGZ82379.1"/>
    <property type="molecule type" value="Genomic_DNA"/>
</dbReference>
<feature type="compositionally biased region" description="Polar residues" evidence="1">
    <location>
        <begin position="107"/>
        <end position="120"/>
    </location>
</feature>